<sequence length="124" mass="13615">MRGRGGRGNVRVKWSRAEGEGTHRECGNAIENGPCPPPLRRAQRTVLLAQGIGVCLFLGHARDVSALCRADWTSCRENRAVAGSPKPAPSAGRSEVLAKDKEEVPHRSRSLRLALRRELDRVLK</sequence>
<accession>A0AAD7WYR7</accession>
<keyword evidence="3" id="KW-1185">Reference proteome</keyword>
<gene>
    <name evidence="2" type="ORF">AAFF_G00107110</name>
</gene>
<name>A0AAD7WYR7_9TELE</name>
<evidence type="ECO:0000256" key="1">
    <source>
        <dbReference type="SAM" id="MobiDB-lite"/>
    </source>
</evidence>
<evidence type="ECO:0000313" key="3">
    <source>
        <dbReference type="Proteomes" id="UP001221898"/>
    </source>
</evidence>
<organism evidence="2 3">
    <name type="scientific">Aldrovandia affinis</name>
    <dbReference type="NCBI Taxonomy" id="143900"/>
    <lineage>
        <taxon>Eukaryota</taxon>
        <taxon>Metazoa</taxon>
        <taxon>Chordata</taxon>
        <taxon>Craniata</taxon>
        <taxon>Vertebrata</taxon>
        <taxon>Euteleostomi</taxon>
        <taxon>Actinopterygii</taxon>
        <taxon>Neopterygii</taxon>
        <taxon>Teleostei</taxon>
        <taxon>Notacanthiformes</taxon>
        <taxon>Halosauridae</taxon>
        <taxon>Aldrovandia</taxon>
    </lineage>
</organism>
<comment type="caution">
    <text evidence="2">The sequence shown here is derived from an EMBL/GenBank/DDBJ whole genome shotgun (WGS) entry which is preliminary data.</text>
</comment>
<reference evidence="2" key="1">
    <citation type="journal article" date="2023" name="Science">
        <title>Genome structures resolve the early diversification of teleost fishes.</title>
        <authorList>
            <person name="Parey E."/>
            <person name="Louis A."/>
            <person name="Montfort J."/>
            <person name="Bouchez O."/>
            <person name="Roques C."/>
            <person name="Iampietro C."/>
            <person name="Lluch J."/>
            <person name="Castinel A."/>
            <person name="Donnadieu C."/>
            <person name="Desvignes T."/>
            <person name="Floi Bucao C."/>
            <person name="Jouanno E."/>
            <person name="Wen M."/>
            <person name="Mejri S."/>
            <person name="Dirks R."/>
            <person name="Jansen H."/>
            <person name="Henkel C."/>
            <person name="Chen W.J."/>
            <person name="Zahm M."/>
            <person name="Cabau C."/>
            <person name="Klopp C."/>
            <person name="Thompson A.W."/>
            <person name="Robinson-Rechavi M."/>
            <person name="Braasch I."/>
            <person name="Lecointre G."/>
            <person name="Bobe J."/>
            <person name="Postlethwait J.H."/>
            <person name="Berthelot C."/>
            <person name="Roest Crollius H."/>
            <person name="Guiguen Y."/>
        </authorList>
    </citation>
    <scope>NUCLEOTIDE SEQUENCE</scope>
    <source>
        <strain evidence="2">NC1722</strain>
    </source>
</reference>
<dbReference type="Proteomes" id="UP001221898">
    <property type="component" value="Unassembled WGS sequence"/>
</dbReference>
<dbReference type="EMBL" id="JAINUG010000017">
    <property type="protein sequence ID" value="KAJ8413129.1"/>
    <property type="molecule type" value="Genomic_DNA"/>
</dbReference>
<protein>
    <submittedName>
        <fullName evidence="2">Uncharacterized protein</fullName>
    </submittedName>
</protein>
<dbReference type="AlphaFoldDB" id="A0AAD7WYR7"/>
<evidence type="ECO:0000313" key="2">
    <source>
        <dbReference type="EMBL" id="KAJ8413129.1"/>
    </source>
</evidence>
<proteinExistence type="predicted"/>
<feature type="compositionally biased region" description="Basic and acidic residues" evidence="1">
    <location>
        <begin position="96"/>
        <end position="106"/>
    </location>
</feature>
<feature type="region of interest" description="Disordered" evidence="1">
    <location>
        <begin position="79"/>
        <end position="109"/>
    </location>
</feature>